<evidence type="ECO:0000256" key="1">
    <source>
        <dbReference type="SAM" id="SignalP"/>
    </source>
</evidence>
<protein>
    <submittedName>
        <fullName evidence="2">DUF1223 domain-containing protein</fullName>
    </submittedName>
</protein>
<gene>
    <name evidence="2" type="ORF">JQ619_34885</name>
</gene>
<keyword evidence="1" id="KW-0732">Signal</keyword>
<dbReference type="EMBL" id="JAFCLK010000052">
    <property type="protein sequence ID" value="MBR1140946.1"/>
    <property type="molecule type" value="Genomic_DNA"/>
</dbReference>
<dbReference type="InterPro" id="IPR010634">
    <property type="entry name" value="DUF1223"/>
</dbReference>
<reference evidence="3" key="1">
    <citation type="journal article" date="2021" name="ISME J.">
        <title>Evolutionary origin and ecological implication of a unique nif island in free-living Bradyrhizobium lineages.</title>
        <authorList>
            <person name="Tao J."/>
        </authorList>
    </citation>
    <scope>NUCLEOTIDE SEQUENCE [LARGE SCALE GENOMIC DNA]</scope>
    <source>
        <strain evidence="3">SZCCT0094</strain>
    </source>
</reference>
<feature type="chain" id="PRO_5046819423" evidence="1">
    <location>
        <begin position="30"/>
        <end position="236"/>
    </location>
</feature>
<proteinExistence type="predicted"/>
<dbReference type="PANTHER" id="PTHR36057:SF1">
    <property type="entry name" value="LIPOPROTEIN LIPID ATTACHMENT SITE-LIKE PROTEIN, PUTATIVE (DUF1223)-RELATED"/>
    <property type="match status" value="1"/>
</dbReference>
<dbReference type="InterPro" id="IPR036249">
    <property type="entry name" value="Thioredoxin-like_sf"/>
</dbReference>
<comment type="caution">
    <text evidence="2">The sequence shown here is derived from an EMBL/GenBank/DDBJ whole genome shotgun (WGS) entry which is preliminary data.</text>
</comment>
<accession>A0ABS5GHY7</accession>
<dbReference type="Proteomes" id="UP001314635">
    <property type="component" value="Unassembled WGS sequence"/>
</dbReference>
<dbReference type="RefSeq" id="WP_172241156.1">
    <property type="nucleotide sequence ID" value="NZ_JABFDP010000030.1"/>
</dbReference>
<dbReference type="PANTHER" id="PTHR36057">
    <property type="match status" value="1"/>
</dbReference>
<sequence>MVRSLVSFRHIAHLAVMLAAFAPWAPSAAAVDRPVVIELFTSQGCSSCPPANAYLNEMVRQRRDVLPLAFHVTYWDRLGWKDPFSLAAATDRQARYGSRFGDGSYTPEIVVDGLSSHVGTNRAEIGPAIDRARGQASSAAIVKLARSGETLTVEVGGGEGRGRVVLVGFDHRHETAIRRGENDGRTLEELNVVRSVRALGEWTGTALRLVAPLPEGEDAAVLLETADGRIVGAARL</sequence>
<keyword evidence="3" id="KW-1185">Reference proteome</keyword>
<dbReference type="SUPFAM" id="SSF52833">
    <property type="entry name" value="Thioredoxin-like"/>
    <property type="match status" value="1"/>
</dbReference>
<organism evidence="2 3">
    <name type="scientific">Bradyrhizobium denitrificans</name>
    <dbReference type="NCBI Taxonomy" id="2734912"/>
    <lineage>
        <taxon>Bacteria</taxon>
        <taxon>Pseudomonadati</taxon>
        <taxon>Pseudomonadota</taxon>
        <taxon>Alphaproteobacteria</taxon>
        <taxon>Hyphomicrobiales</taxon>
        <taxon>Nitrobacteraceae</taxon>
        <taxon>Bradyrhizobium</taxon>
    </lineage>
</organism>
<evidence type="ECO:0000313" key="3">
    <source>
        <dbReference type="Proteomes" id="UP001314635"/>
    </source>
</evidence>
<feature type="signal peptide" evidence="1">
    <location>
        <begin position="1"/>
        <end position="29"/>
    </location>
</feature>
<name>A0ABS5GHY7_9BRAD</name>
<evidence type="ECO:0000313" key="2">
    <source>
        <dbReference type="EMBL" id="MBR1140946.1"/>
    </source>
</evidence>
<dbReference type="Pfam" id="PF06764">
    <property type="entry name" value="DUF1223"/>
    <property type="match status" value="1"/>
</dbReference>